<dbReference type="Proteomes" id="UP000001366">
    <property type="component" value="Chromosome"/>
</dbReference>
<evidence type="ECO:0000313" key="3">
    <source>
        <dbReference type="Proteomes" id="UP000001366"/>
    </source>
</evidence>
<dbReference type="KEGG" id="pmx:PERMA_1887"/>
<dbReference type="PROSITE" id="PS51257">
    <property type="entry name" value="PROKAR_LIPOPROTEIN"/>
    <property type="match status" value="1"/>
</dbReference>
<organism evidence="2 3">
    <name type="scientific">Persephonella marina (strain DSM 14350 / EX-H1)</name>
    <dbReference type="NCBI Taxonomy" id="123214"/>
    <lineage>
        <taxon>Bacteria</taxon>
        <taxon>Pseudomonadati</taxon>
        <taxon>Aquificota</taxon>
        <taxon>Aquificia</taxon>
        <taxon>Aquificales</taxon>
        <taxon>Hydrogenothermaceae</taxon>
        <taxon>Persephonella</taxon>
    </lineage>
</organism>
<dbReference type="PaxDb" id="123214-PERMA_1887"/>
<dbReference type="STRING" id="123214.PERMA_1887"/>
<dbReference type="InterPro" id="IPR035923">
    <property type="entry name" value="TT1751-like_sf"/>
</dbReference>
<name>C0QSK3_PERMH</name>
<dbReference type="RefSeq" id="WP_012676303.1">
    <property type="nucleotide sequence ID" value="NC_012440.1"/>
</dbReference>
<keyword evidence="3" id="KW-1185">Reference proteome</keyword>
<dbReference type="HOGENOM" id="CLU_1516541_0_0_0"/>
<protein>
    <submittedName>
        <fullName evidence="2">Putative lipoprotein</fullName>
    </submittedName>
</protein>
<proteinExistence type="predicted"/>
<evidence type="ECO:0000313" key="2">
    <source>
        <dbReference type="EMBL" id="ACO04065.1"/>
    </source>
</evidence>
<dbReference type="SUPFAM" id="SSF103247">
    <property type="entry name" value="TT1751-like"/>
    <property type="match status" value="1"/>
</dbReference>
<dbReference type="AlphaFoldDB" id="C0QSK3"/>
<sequence length="177" mass="20840">MRQFLRFFFLIVTISGISCTAQISWESGDPWDDDYYEEKRYPEIPDIYERSVSISFEEADLMIRSALEEENFKIIKVAHVSEGMKEQGRTDFWEDMHIYMVCKLSDGYFILRHNPQLVGFCPYRIYTYRNKEGDLVIGMVKPSLAVKYMGNPDSKAVELLRKHDIQLKKIIDEITSK</sequence>
<dbReference type="Pfam" id="PF03625">
    <property type="entry name" value="DUF302"/>
    <property type="match status" value="1"/>
</dbReference>
<keyword evidence="2" id="KW-0449">Lipoprotein</keyword>
<accession>C0QSK3</accession>
<dbReference type="Gene3D" id="3.30.310.70">
    <property type="entry name" value="TT1751-like domain"/>
    <property type="match status" value="1"/>
</dbReference>
<dbReference type="EMBL" id="CP001230">
    <property type="protein sequence ID" value="ACO04065.1"/>
    <property type="molecule type" value="Genomic_DNA"/>
</dbReference>
<evidence type="ECO:0000259" key="1">
    <source>
        <dbReference type="Pfam" id="PF03625"/>
    </source>
</evidence>
<feature type="domain" description="DUF302" evidence="1">
    <location>
        <begin position="79"/>
        <end position="142"/>
    </location>
</feature>
<dbReference type="CDD" id="cd14797">
    <property type="entry name" value="DUF302"/>
    <property type="match status" value="1"/>
</dbReference>
<reference evidence="2 3" key="1">
    <citation type="journal article" date="2009" name="J. Bacteriol.">
        <title>Complete and draft genome sequences of six members of the Aquificales.</title>
        <authorList>
            <person name="Reysenbach A.L."/>
            <person name="Hamamura N."/>
            <person name="Podar M."/>
            <person name="Griffiths E."/>
            <person name="Ferreira S."/>
            <person name="Hochstein R."/>
            <person name="Heidelberg J."/>
            <person name="Johnson J."/>
            <person name="Mead D."/>
            <person name="Pohorille A."/>
            <person name="Sarmiento M."/>
            <person name="Schweighofer K."/>
            <person name="Seshadri R."/>
            <person name="Voytek M.A."/>
        </authorList>
    </citation>
    <scope>NUCLEOTIDE SEQUENCE [LARGE SCALE GENOMIC DNA]</scope>
    <source>
        <strain evidence="3">DSM 14350 / EX-H1</strain>
    </source>
</reference>
<dbReference type="InterPro" id="IPR005180">
    <property type="entry name" value="DUF302"/>
</dbReference>
<dbReference type="eggNOG" id="COG3439">
    <property type="taxonomic scope" value="Bacteria"/>
</dbReference>
<gene>
    <name evidence="2" type="ordered locus">PERMA_1887</name>
</gene>